<dbReference type="Proteomes" id="UP000886845">
    <property type="component" value="Unassembled WGS sequence"/>
</dbReference>
<dbReference type="AlphaFoldDB" id="A0A9D1T2Q8"/>
<feature type="transmembrane region" description="Helical" evidence="6">
    <location>
        <begin position="228"/>
        <end position="248"/>
    </location>
</feature>
<dbReference type="SUPFAM" id="SSF103473">
    <property type="entry name" value="MFS general substrate transporter"/>
    <property type="match status" value="1"/>
</dbReference>
<dbReference type="InterPro" id="IPR011701">
    <property type="entry name" value="MFS"/>
</dbReference>
<dbReference type="GO" id="GO:0005886">
    <property type="term" value="C:plasma membrane"/>
    <property type="evidence" value="ECO:0007669"/>
    <property type="project" value="UniProtKB-SubCell"/>
</dbReference>
<feature type="transmembrane region" description="Helical" evidence="6">
    <location>
        <begin position="340"/>
        <end position="362"/>
    </location>
</feature>
<sequence>MSTEAKNGINWVAVITMMFLCGMIAFVTYLGQPLSNVWKAQEAIKNSTLLALLGNAMVFVAYLFMGIPGGKLLGKVGYKKTALIGIAAGFVAMAVQMLSGKLPMDGGVALPYGVYLVGGFIGGISACLLNMVVNPMLNLLGGGGKRGNQLNMAGMTFNSLTATVTPLIVGSLVGAVTAETSMADCDLLMYIALGVFAASFIIISLVTIKDPEQAVVTEKIGAFAPLRFRHCLLGVLAIFAYMGVEAGIPGVMTQWLTAEGGPLAATGNAAAIAGAVVAVYWLLMFVGRLIGAAIGGKVSSRTMMIVTSGAAILFIVLGTLTTGIAAKMPVLSGGVKLVDVPLAAIFFALCGLCASVMWPAIFNLATEKLGKYTAAASGLFMMMVFGGFVFQILQGLLIDSGVSFMVSFVVPGLALAYIFIYTVGFSKPAANIEELVK</sequence>
<dbReference type="EMBL" id="DVOR01000125">
    <property type="protein sequence ID" value="HIV09251.1"/>
    <property type="molecule type" value="Genomic_DNA"/>
</dbReference>
<evidence type="ECO:0000313" key="8">
    <source>
        <dbReference type="Proteomes" id="UP000886845"/>
    </source>
</evidence>
<evidence type="ECO:0000256" key="3">
    <source>
        <dbReference type="ARBA" id="ARBA00022692"/>
    </source>
</evidence>
<feature type="transmembrane region" description="Helical" evidence="6">
    <location>
        <begin position="302"/>
        <end position="320"/>
    </location>
</feature>
<feature type="transmembrane region" description="Helical" evidence="6">
    <location>
        <begin position="154"/>
        <end position="175"/>
    </location>
</feature>
<dbReference type="InterPro" id="IPR050375">
    <property type="entry name" value="MFS_TsgA-like"/>
</dbReference>
<organism evidence="7 8">
    <name type="scientific">Candidatus Spyradenecus faecavium</name>
    <dbReference type="NCBI Taxonomy" id="2840947"/>
    <lineage>
        <taxon>Bacteria</taxon>
        <taxon>Pseudomonadati</taxon>
        <taxon>Lentisphaerota</taxon>
        <taxon>Lentisphaeria</taxon>
        <taxon>Lentisphaerales</taxon>
        <taxon>Lentisphaeraceae</taxon>
        <taxon>Lentisphaeraceae incertae sedis</taxon>
        <taxon>Candidatus Spyradenecus</taxon>
    </lineage>
</organism>
<comment type="subcellular location">
    <subcellularLocation>
        <location evidence="1">Cell inner membrane</location>
        <topology evidence="1">Multi-pass membrane protein</topology>
    </subcellularLocation>
</comment>
<feature type="transmembrane region" description="Helical" evidence="6">
    <location>
        <begin position="49"/>
        <end position="69"/>
    </location>
</feature>
<protein>
    <submittedName>
        <fullName evidence="7">MFS transporter</fullName>
    </submittedName>
</protein>
<dbReference type="Pfam" id="PF07690">
    <property type="entry name" value="MFS_1"/>
    <property type="match status" value="1"/>
</dbReference>
<dbReference type="PANTHER" id="PTHR43702">
    <property type="entry name" value="L-FUCOSE-PROTON SYMPORTER"/>
    <property type="match status" value="1"/>
</dbReference>
<keyword evidence="4 6" id="KW-1133">Transmembrane helix</keyword>
<name>A0A9D1T2Q8_9BACT</name>
<feature type="transmembrane region" description="Helical" evidence="6">
    <location>
        <begin position="112"/>
        <end position="133"/>
    </location>
</feature>
<feature type="transmembrane region" description="Helical" evidence="6">
    <location>
        <begin position="9"/>
        <end position="29"/>
    </location>
</feature>
<evidence type="ECO:0000256" key="6">
    <source>
        <dbReference type="SAM" id="Phobius"/>
    </source>
</evidence>
<dbReference type="InterPro" id="IPR036259">
    <property type="entry name" value="MFS_trans_sf"/>
</dbReference>
<accession>A0A9D1T2Q8</accession>
<keyword evidence="5 6" id="KW-0472">Membrane</keyword>
<evidence type="ECO:0000256" key="1">
    <source>
        <dbReference type="ARBA" id="ARBA00004429"/>
    </source>
</evidence>
<feature type="transmembrane region" description="Helical" evidence="6">
    <location>
        <begin position="404"/>
        <end position="423"/>
    </location>
</feature>
<reference evidence="7" key="2">
    <citation type="journal article" date="2021" name="PeerJ">
        <title>Extensive microbial diversity within the chicken gut microbiome revealed by metagenomics and culture.</title>
        <authorList>
            <person name="Gilroy R."/>
            <person name="Ravi A."/>
            <person name="Getino M."/>
            <person name="Pursley I."/>
            <person name="Horton D.L."/>
            <person name="Alikhan N.F."/>
            <person name="Baker D."/>
            <person name="Gharbi K."/>
            <person name="Hall N."/>
            <person name="Watson M."/>
            <person name="Adriaenssens E.M."/>
            <person name="Foster-Nyarko E."/>
            <person name="Jarju S."/>
            <person name="Secka A."/>
            <person name="Antonio M."/>
            <person name="Oren A."/>
            <person name="Chaudhuri R.R."/>
            <person name="La Ragione R."/>
            <person name="Hildebrand F."/>
            <person name="Pallen M.J."/>
        </authorList>
    </citation>
    <scope>NUCLEOTIDE SEQUENCE</scope>
    <source>
        <strain evidence="7">35461</strain>
    </source>
</reference>
<evidence type="ECO:0000256" key="2">
    <source>
        <dbReference type="ARBA" id="ARBA00022475"/>
    </source>
</evidence>
<evidence type="ECO:0000313" key="7">
    <source>
        <dbReference type="EMBL" id="HIV09251.1"/>
    </source>
</evidence>
<keyword evidence="2" id="KW-1003">Cell membrane</keyword>
<comment type="caution">
    <text evidence="7">The sequence shown here is derived from an EMBL/GenBank/DDBJ whole genome shotgun (WGS) entry which is preliminary data.</text>
</comment>
<feature type="transmembrane region" description="Helical" evidence="6">
    <location>
        <begin position="81"/>
        <end position="100"/>
    </location>
</feature>
<keyword evidence="3 6" id="KW-0812">Transmembrane</keyword>
<feature type="transmembrane region" description="Helical" evidence="6">
    <location>
        <begin position="268"/>
        <end position="290"/>
    </location>
</feature>
<feature type="transmembrane region" description="Helical" evidence="6">
    <location>
        <begin position="187"/>
        <end position="208"/>
    </location>
</feature>
<dbReference type="GO" id="GO:0022857">
    <property type="term" value="F:transmembrane transporter activity"/>
    <property type="evidence" value="ECO:0007669"/>
    <property type="project" value="InterPro"/>
</dbReference>
<dbReference type="Gene3D" id="1.20.1250.20">
    <property type="entry name" value="MFS general substrate transporter like domains"/>
    <property type="match status" value="2"/>
</dbReference>
<proteinExistence type="predicted"/>
<dbReference type="PANTHER" id="PTHR43702:SF3">
    <property type="entry name" value="PROTEIN TSGA"/>
    <property type="match status" value="1"/>
</dbReference>
<feature type="transmembrane region" description="Helical" evidence="6">
    <location>
        <begin position="374"/>
        <end position="398"/>
    </location>
</feature>
<gene>
    <name evidence="7" type="ORF">IAC79_03965</name>
</gene>
<evidence type="ECO:0000256" key="4">
    <source>
        <dbReference type="ARBA" id="ARBA00022989"/>
    </source>
</evidence>
<reference evidence="7" key="1">
    <citation type="submission" date="2020-10" db="EMBL/GenBank/DDBJ databases">
        <authorList>
            <person name="Gilroy R."/>
        </authorList>
    </citation>
    <scope>NUCLEOTIDE SEQUENCE</scope>
    <source>
        <strain evidence="7">35461</strain>
    </source>
</reference>
<evidence type="ECO:0000256" key="5">
    <source>
        <dbReference type="ARBA" id="ARBA00023136"/>
    </source>
</evidence>